<comment type="caution">
    <text evidence="1">The sequence shown here is derived from an EMBL/GenBank/DDBJ whole genome shotgun (WGS) entry which is preliminary data.</text>
</comment>
<dbReference type="InterPro" id="IPR029052">
    <property type="entry name" value="Metallo-depent_PP-like"/>
</dbReference>
<accession>A0A7L5A2I8</accession>
<dbReference type="EMBL" id="VTWU01000003">
    <property type="protein sequence ID" value="KAA9333331.1"/>
    <property type="molecule type" value="Genomic_DNA"/>
</dbReference>
<keyword evidence="2" id="KW-1185">Reference proteome</keyword>
<reference evidence="1 2" key="1">
    <citation type="submission" date="2019-09" db="EMBL/GenBank/DDBJ databases">
        <title>Genome sequence of Hymenobacter sp. M3.</title>
        <authorList>
            <person name="Srinivasan S."/>
        </authorList>
    </citation>
    <scope>NUCLEOTIDE SEQUENCE [LARGE SCALE GENOMIC DNA]</scope>
    <source>
        <strain evidence="1 2">M3</strain>
    </source>
</reference>
<proteinExistence type="predicted"/>
<dbReference type="InterPro" id="IPR051918">
    <property type="entry name" value="STPP_CPPED1"/>
</dbReference>
<dbReference type="GO" id="GO:0016787">
    <property type="term" value="F:hydrolase activity"/>
    <property type="evidence" value="ECO:0007669"/>
    <property type="project" value="InterPro"/>
</dbReference>
<dbReference type="AlphaFoldDB" id="A0A7L5A2I8"/>
<evidence type="ECO:0000313" key="2">
    <source>
        <dbReference type="Proteomes" id="UP000326380"/>
    </source>
</evidence>
<dbReference type="InterPro" id="IPR004843">
    <property type="entry name" value="Calcineurin-like_PHP"/>
</dbReference>
<gene>
    <name evidence="1" type="ORF">F0P96_10190</name>
</gene>
<sequence>MPHVSAFSFLSSWAGRGLGALLLTGLLGGCDLLEFSPNETRTPEEYRNLTRKNLDALAARPNPSRGDTLRFVFIGDSQRFYGEAEDFVRSVNQQPDVAFVLVAGDISDFGLVREMRWVDERLRKLRVPYLTVIGNHDHVANGRGAYEQVYGPLNYAFTYADTRFVLLDTNGREAGFNGTLPNIPWLESTLADTGGARRQIVVSHVPPFDGDFDPQLEQPYVEALARAPRLVFELNGHRHDFGVDYPYENNIPFINSYSFEKREYTLLTLWGDRGFRLDNISY</sequence>
<dbReference type="SUPFAM" id="SSF56300">
    <property type="entry name" value="Metallo-dependent phosphatases"/>
    <property type="match status" value="1"/>
</dbReference>
<dbReference type="Gene3D" id="3.60.21.10">
    <property type="match status" value="1"/>
</dbReference>
<name>A0A7L5A2I8_9BACT</name>
<protein>
    <submittedName>
        <fullName evidence="1">Metallophosphoesterase</fullName>
    </submittedName>
</protein>
<dbReference type="Pfam" id="PF00149">
    <property type="entry name" value="Metallophos"/>
    <property type="match status" value="1"/>
</dbReference>
<dbReference type="PANTHER" id="PTHR43143:SF1">
    <property type="entry name" value="SERINE_THREONINE-PROTEIN PHOSPHATASE CPPED1"/>
    <property type="match status" value="1"/>
</dbReference>
<organism evidence="1 2">
    <name type="scientific">Hymenobacter busanensis</name>
    <dbReference type="NCBI Taxonomy" id="2607656"/>
    <lineage>
        <taxon>Bacteria</taxon>
        <taxon>Pseudomonadati</taxon>
        <taxon>Bacteroidota</taxon>
        <taxon>Cytophagia</taxon>
        <taxon>Cytophagales</taxon>
        <taxon>Hymenobacteraceae</taxon>
        <taxon>Hymenobacter</taxon>
    </lineage>
</organism>
<dbReference type="Proteomes" id="UP000326380">
    <property type="component" value="Unassembled WGS sequence"/>
</dbReference>
<dbReference type="PANTHER" id="PTHR43143">
    <property type="entry name" value="METALLOPHOSPHOESTERASE, CALCINEURIN SUPERFAMILY"/>
    <property type="match status" value="1"/>
</dbReference>
<dbReference type="RefSeq" id="WP_151078752.1">
    <property type="nucleotide sequence ID" value="NZ_CP047647.1"/>
</dbReference>
<evidence type="ECO:0000313" key="1">
    <source>
        <dbReference type="EMBL" id="KAA9333331.1"/>
    </source>
</evidence>